<proteinExistence type="predicted"/>
<dbReference type="AlphaFoldDB" id="A0A0D6R233"/>
<feature type="compositionally biased region" description="Basic and acidic residues" evidence="2">
    <location>
        <begin position="331"/>
        <end position="351"/>
    </location>
</feature>
<evidence type="ECO:0000259" key="4">
    <source>
        <dbReference type="PROSITE" id="PS51673"/>
    </source>
</evidence>
<dbReference type="Pfam" id="PF01424">
    <property type="entry name" value="R3H"/>
    <property type="match status" value="1"/>
</dbReference>
<dbReference type="InterPro" id="IPR036867">
    <property type="entry name" value="R3H_dom_sf"/>
</dbReference>
<accession>A0A0D6R233</accession>
<sequence length="486" mass="54270">MLVCGSLLRFRSDEKGERKEKEKKMGLQMGAEPPKEMEAAWGLEDLEHRMEKLLVPGEVTGQVFESSEEESGGRGGTGSGSPPGSNGGGSGEAVERVDQFLRDALENPRERLTILRMEQQVEKFMQNANEQQLVFEHLPTSYLRLVAHRVAQHYGLQSMVAAEVNSADGSNSRIIARKTSKSGSQVIRLADIPANLPQDEETNAVKFEIKQRMPKGSYRDGVNVNSSKFSFAKSVEERKEEYIKARARIFNDSSSGELGTSDDDEFGSTDYEQCFSLRGSSPEGKHLKDQLQNNHTKTLTDCSAGNGVTNNSRGEREPAGRGKPNNNRVAIFRDREKDKKDPDYDRSYDRYNQRIDPGFGLNSGSFNMQALYPPVNCNSDFPYLGAAHRAQIHMEPPPPVPPHTLGPWVTPPNMMGYVPSDFMMRPFNHGHLGTHSASAMYLQSSQFACPSPAMPYVHHHEWIQHPLTRPHLLQQPAASFGQARRR</sequence>
<keyword evidence="1" id="KW-0597">Phosphoprotein</keyword>
<dbReference type="CDD" id="cd02642">
    <property type="entry name" value="R3H_encore_like"/>
    <property type="match status" value="1"/>
</dbReference>
<dbReference type="GO" id="GO:0003676">
    <property type="term" value="F:nucleic acid binding"/>
    <property type="evidence" value="ECO:0007669"/>
    <property type="project" value="UniProtKB-UniRule"/>
</dbReference>
<feature type="compositionally biased region" description="Polar residues" evidence="2">
    <location>
        <begin position="296"/>
        <end position="312"/>
    </location>
</feature>
<dbReference type="SMART" id="SM00393">
    <property type="entry name" value="R3H"/>
    <property type="match status" value="1"/>
</dbReference>
<organism evidence="5">
    <name type="scientific">Araucaria cunninghamii</name>
    <name type="common">Hoop pine</name>
    <name type="synonym">Moreton Bay pine</name>
    <dbReference type="NCBI Taxonomy" id="56994"/>
    <lineage>
        <taxon>Eukaryota</taxon>
        <taxon>Viridiplantae</taxon>
        <taxon>Streptophyta</taxon>
        <taxon>Embryophyta</taxon>
        <taxon>Tracheophyta</taxon>
        <taxon>Spermatophyta</taxon>
        <taxon>Pinopsida</taxon>
        <taxon>Pinidae</taxon>
        <taxon>Conifers II</taxon>
        <taxon>Araucariales</taxon>
        <taxon>Araucariaceae</taxon>
        <taxon>Araucaria</taxon>
    </lineage>
</organism>
<feature type="region of interest" description="Disordered" evidence="2">
    <location>
        <begin position="57"/>
        <end position="92"/>
    </location>
</feature>
<feature type="compositionally biased region" description="Gly residues" evidence="2">
    <location>
        <begin position="73"/>
        <end position="91"/>
    </location>
</feature>
<evidence type="ECO:0008006" key="6">
    <source>
        <dbReference type="Google" id="ProtNLM"/>
    </source>
</evidence>
<dbReference type="InterPro" id="IPR024771">
    <property type="entry name" value="SUZ"/>
</dbReference>
<dbReference type="PANTHER" id="PTHR15672:SF8">
    <property type="entry name" value="PROTEIN ENCORE"/>
    <property type="match status" value="1"/>
</dbReference>
<name>A0A0D6R233_ARACU</name>
<evidence type="ECO:0000256" key="2">
    <source>
        <dbReference type="SAM" id="MobiDB-lite"/>
    </source>
</evidence>
<dbReference type="Gene3D" id="3.30.1370.50">
    <property type="entry name" value="R3H-like domain"/>
    <property type="match status" value="1"/>
</dbReference>
<protein>
    <recommendedName>
        <fullName evidence="6">SUZ domain-containing protein</fullName>
    </recommendedName>
</protein>
<dbReference type="PROSITE" id="PS51673">
    <property type="entry name" value="SUZ"/>
    <property type="match status" value="1"/>
</dbReference>
<evidence type="ECO:0000256" key="1">
    <source>
        <dbReference type="ARBA" id="ARBA00022553"/>
    </source>
</evidence>
<feature type="region of interest" description="Disordered" evidence="2">
    <location>
        <begin position="1"/>
        <end position="34"/>
    </location>
</feature>
<dbReference type="EMBL" id="GCKF01037757">
    <property type="protein sequence ID" value="JAG96338.1"/>
    <property type="molecule type" value="Transcribed_RNA"/>
</dbReference>
<evidence type="ECO:0000259" key="3">
    <source>
        <dbReference type="PROSITE" id="PS51061"/>
    </source>
</evidence>
<feature type="domain" description="R3H" evidence="3">
    <location>
        <begin position="111"/>
        <end position="180"/>
    </location>
</feature>
<dbReference type="Pfam" id="PF12752">
    <property type="entry name" value="SUZ"/>
    <property type="match status" value="1"/>
</dbReference>
<reference evidence="5" key="1">
    <citation type="submission" date="2015-03" db="EMBL/GenBank/DDBJ databases">
        <title>A transcriptome of Araucaria cunninghamii, an australian fine timber species.</title>
        <authorList>
            <person name="Jing Yi C.J.Y."/>
            <person name="Yin San L.Y.S."/>
            <person name="Abdul Karim S.S."/>
            <person name="Wan Azmi N.N."/>
            <person name="Hercus R.R."/>
            <person name="Croft L.L."/>
        </authorList>
    </citation>
    <scope>NUCLEOTIDE SEQUENCE</scope>
    <source>
        <strain evidence="5">MI0301</strain>
        <tissue evidence="5">Leaf</tissue>
    </source>
</reference>
<dbReference type="InterPro" id="IPR051937">
    <property type="entry name" value="R3H_domain_containing"/>
</dbReference>
<dbReference type="InterPro" id="IPR001374">
    <property type="entry name" value="R3H_dom"/>
</dbReference>
<dbReference type="SUPFAM" id="SSF82708">
    <property type="entry name" value="R3H domain"/>
    <property type="match status" value="1"/>
</dbReference>
<feature type="region of interest" description="Disordered" evidence="2">
    <location>
        <begin position="296"/>
        <end position="351"/>
    </location>
</feature>
<dbReference type="PANTHER" id="PTHR15672">
    <property type="entry name" value="CAMP-REGULATED PHOSPHOPROTEIN 21 RELATED R3H DOMAIN CONTAINING PROTEIN"/>
    <property type="match status" value="1"/>
</dbReference>
<evidence type="ECO:0000313" key="5">
    <source>
        <dbReference type="EMBL" id="JAG96338.1"/>
    </source>
</evidence>
<dbReference type="PROSITE" id="PS51061">
    <property type="entry name" value="R3H"/>
    <property type="match status" value="1"/>
</dbReference>
<feature type="domain" description="SUZ" evidence="4">
    <location>
        <begin position="183"/>
        <end position="254"/>
    </location>
</feature>
<feature type="compositionally biased region" description="Basic and acidic residues" evidence="2">
    <location>
        <begin position="10"/>
        <end position="25"/>
    </location>
</feature>